<name>A0AAP0ERJ8_9MAGN</name>
<sequence length="78" mass="8893">MSHCFCVVSISFRLEYARVLLQFCTISEEHVEFESAFQVFIFFSFGKRVGVSVTGFINPKDVNEHNEGAQAVRRSNKA</sequence>
<dbReference type="AlphaFoldDB" id="A0AAP0ERJ8"/>
<proteinExistence type="predicted"/>
<evidence type="ECO:0000313" key="1">
    <source>
        <dbReference type="EMBL" id="KAK9098081.1"/>
    </source>
</evidence>
<reference evidence="1 2" key="1">
    <citation type="submission" date="2024-01" db="EMBL/GenBank/DDBJ databases">
        <title>Genome assemblies of Stephania.</title>
        <authorList>
            <person name="Yang L."/>
        </authorList>
    </citation>
    <scope>NUCLEOTIDE SEQUENCE [LARGE SCALE GENOMIC DNA]</scope>
    <source>
        <strain evidence="1">YNDBR</strain>
        <tissue evidence="1">Leaf</tissue>
    </source>
</reference>
<protein>
    <submittedName>
        <fullName evidence="1">Uncharacterized protein</fullName>
    </submittedName>
</protein>
<gene>
    <name evidence="1" type="ORF">Syun_025126</name>
</gene>
<dbReference type="Proteomes" id="UP001420932">
    <property type="component" value="Unassembled WGS sequence"/>
</dbReference>
<accession>A0AAP0ERJ8</accession>
<comment type="caution">
    <text evidence="1">The sequence shown here is derived from an EMBL/GenBank/DDBJ whole genome shotgun (WGS) entry which is preliminary data.</text>
</comment>
<keyword evidence="2" id="KW-1185">Reference proteome</keyword>
<evidence type="ECO:0000313" key="2">
    <source>
        <dbReference type="Proteomes" id="UP001420932"/>
    </source>
</evidence>
<organism evidence="1 2">
    <name type="scientific">Stephania yunnanensis</name>
    <dbReference type="NCBI Taxonomy" id="152371"/>
    <lineage>
        <taxon>Eukaryota</taxon>
        <taxon>Viridiplantae</taxon>
        <taxon>Streptophyta</taxon>
        <taxon>Embryophyta</taxon>
        <taxon>Tracheophyta</taxon>
        <taxon>Spermatophyta</taxon>
        <taxon>Magnoliopsida</taxon>
        <taxon>Ranunculales</taxon>
        <taxon>Menispermaceae</taxon>
        <taxon>Menispermoideae</taxon>
        <taxon>Cissampelideae</taxon>
        <taxon>Stephania</taxon>
    </lineage>
</organism>
<dbReference type="EMBL" id="JBBNAF010000011">
    <property type="protein sequence ID" value="KAK9098081.1"/>
    <property type="molecule type" value="Genomic_DNA"/>
</dbReference>